<proteinExistence type="predicted"/>
<name>A0A7Y9IZ09_9BURK</name>
<keyword evidence="1" id="KW-0805">Transcription regulation</keyword>
<dbReference type="SMART" id="SM00346">
    <property type="entry name" value="HTH_ICLR"/>
    <property type="match status" value="1"/>
</dbReference>
<dbReference type="Gene3D" id="1.10.10.10">
    <property type="entry name" value="Winged helix-like DNA-binding domain superfamily/Winged helix DNA-binding domain"/>
    <property type="match status" value="1"/>
</dbReference>
<evidence type="ECO:0000313" key="7">
    <source>
        <dbReference type="Proteomes" id="UP000542125"/>
    </source>
</evidence>
<dbReference type="InterPro" id="IPR050707">
    <property type="entry name" value="HTH_MetabolicPath_Reg"/>
</dbReference>
<dbReference type="PANTHER" id="PTHR30136:SF39">
    <property type="entry name" value="TRANSCRIPTIONAL REGULATORY PROTEIN"/>
    <property type="match status" value="1"/>
</dbReference>
<dbReference type="PROSITE" id="PS51077">
    <property type="entry name" value="HTH_ICLR"/>
    <property type="match status" value="1"/>
</dbReference>
<dbReference type="GO" id="GO:0003677">
    <property type="term" value="F:DNA binding"/>
    <property type="evidence" value="ECO:0007669"/>
    <property type="project" value="UniProtKB-KW"/>
</dbReference>
<keyword evidence="2 6" id="KW-0238">DNA-binding</keyword>
<sequence>MSSIQPVEKPAARAAADGTQGIRRVVRVLKVLAVHRDVGLRFVEVADLCELERPTAHRMLKTLVEEGLLVRDTRSKRYRLGSLTFELGLAAAHHFNLVDLCAPSLQRLARATGDTSFLFIRRGNDAICVSSVPGHYPIQTPVVPVGSRQPLGVNAGGLALLLSMTPAEVEEIIAAVRPRLGAYGDFDADDLRQSVAAGRTQRYALIGEKAVPGVTAMGLPIVNQLGVPVAALTVAAISSRMTPARQQDIVPLLQQEVDEVRRLLYR</sequence>
<dbReference type="AlphaFoldDB" id="A0A7Y9IZ09"/>
<dbReference type="EMBL" id="JACBYR010000002">
    <property type="protein sequence ID" value="NYE85627.1"/>
    <property type="molecule type" value="Genomic_DNA"/>
</dbReference>
<protein>
    <submittedName>
        <fullName evidence="6">DNA-binding IclR family transcriptional regulator</fullName>
    </submittedName>
</protein>
<comment type="caution">
    <text evidence="6">The sequence shown here is derived from an EMBL/GenBank/DDBJ whole genome shotgun (WGS) entry which is preliminary data.</text>
</comment>
<dbReference type="RefSeq" id="WP_218863593.1">
    <property type="nucleotide sequence ID" value="NZ_JACBYR010000002.1"/>
</dbReference>
<dbReference type="GO" id="GO:0045892">
    <property type="term" value="P:negative regulation of DNA-templated transcription"/>
    <property type="evidence" value="ECO:0007669"/>
    <property type="project" value="TreeGrafter"/>
</dbReference>
<dbReference type="PANTHER" id="PTHR30136">
    <property type="entry name" value="HELIX-TURN-HELIX TRANSCRIPTIONAL REGULATOR, ICLR FAMILY"/>
    <property type="match status" value="1"/>
</dbReference>
<dbReference type="Pfam" id="PF09339">
    <property type="entry name" value="HTH_IclR"/>
    <property type="match status" value="1"/>
</dbReference>
<evidence type="ECO:0000259" key="4">
    <source>
        <dbReference type="PROSITE" id="PS51077"/>
    </source>
</evidence>
<dbReference type="SUPFAM" id="SSF55781">
    <property type="entry name" value="GAF domain-like"/>
    <property type="match status" value="1"/>
</dbReference>
<feature type="domain" description="HTH iclR-type" evidence="4">
    <location>
        <begin position="19"/>
        <end position="82"/>
    </location>
</feature>
<dbReference type="InterPro" id="IPR036388">
    <property type="entry name" value="WH-like_DNA-bd_sf"/>
</dbReference>
<dbReference type="Proteomes" id="UP000542125">
    <property type="component" value="Unassembled WGS sequence"/>
</dbReference>
<dbReference type="GO" id="GO:0003700">
    <property type="term" value="F:DNA-binding transcription factor activity"/>
    <property type="evidence" value="ECO:0007669"/>
    <property type="project" value="TreeGrafter"/>
</dbReference>
<dbReference type="PROSITE" id="PS51078">
    <property type="entry name" value="ICLR_ED"/>
    <property type="match status" value="1"/>
</dbReference>
<dbReference type="InterPro" id="IPR005471">
    <property type="entry name" value="Tscrpt_reg_IclR_N"/>
</dbReference>
<gene>
    <name evidence="6" type="ORF">FHW18_004934</name>
</gene>
<keyword evidence="3" id="KW-0804">Transcription</keyword>
<reference evidence="6 7" key="1">
    <citation type="submission" date="2020-07" db="EMBL/GenBank/DDBJ databases">
        <title>Genomic Encyclopedia of Type Strains, Phase IV (KMG-V): Genome sequencing to study the core and pangenomes of soil and plant-associated prokaryotes.</title>
        <authorList>
            <person name="Whitman W."/>
        </authorList>
    </citation>
    <scope>NUCLEOTIDE SEQUENCE [LARGE SCALE GENOMIC DNA]</scope>
    <source>
        <strain evidence="6 7">SAS40</strain>
    </source>
</reference>
<feature type="domain" description="IclR-ED" evidence="5">
    <location>
        <begin position="83"/>
        <end position="266"/>
    </location>
</feature>
<evidence type="ECO:0000256" key="3">
    <source>
        <dbReference type="ARBA" id="ARBA00023163"/>
    </source>
</evidence>
<dbReference type="InterPro" id="IPR029016">
    <property type="entry name" value="GAF-like_dom_sf"/>
</dbReference>
<keyword evidence="7" id="KW-1185">Reference proteome</keyword>
<evidence type="ECO:0000259" key="5">
    <source>
        <dbReference type="PROSITE" id="PS51078"/>
    </source>
</evidence>
<dbReference type="Gene3D" id="3.30.450.40">
    <property type="match status" value="1"/>
</dbReference>
<dbReference type="Pfam" id="PF01614">
    <property type="entry name" value="IclR_C"/>
    <property type="match status" value="1"/>
</dbReference>
<evidence type="ECO:0000256" key="1">
    <source>
        <dbReference type="ARBA" id="ARBA00023015"/>
    </source>
</evidence>
<accession>A0A7Y9IZ09</accession>
<evidence type="ECO:0000313" key="6">
    <source>
        <dbReference type="EMBL" id="NYE85627.1"/>
    </source>
</evidence>
<evidence type="ECO:0000256" key="2">
    <source>
        <dbReference type="ARBA" id="ARBA00023125"/>
    </source>
</evidence>
<organism evidence="6 7">
    <name type="scientific">Pigmentiphaga litoralis</name>
    <dbReference type="NCBI Taxonomy" id="516702"/>
    <lineage>
        <taxon>Bacteria</taxon>
        <taxon>Pseudomonadati</taxon>
        <taxon>Pseudomonadota</taxon>
        <taxon>Betaproteobacteria</taxon>
        <taxon>Burkholderiales</taxon>
        <taxon>Alcaligenaceae</taxon>
        <taxon>Pigmentiphaga</taxon>
    </lineage>
</organism>
<dbReference type="SUPFAM" id="SSF46785">
    <property type="entry name" value="Winged helix' DNA-binding domain"/>
    <property type="match status" value="1"/>
</dbReference>
<dbReference type="InterPro" id="IPR036390">
    <property type="entry name" value="WH_DNA-bd_sf"/>
</dbReference>
<dbReference type="InterPro" id="IPR014757">
    <property type="entry name" value="Tscrpt_reg_IclR_C"/>
</dbReference>